<feature type="compositionally biased region" description="Basic and acidic residues" evidence="1">
    <location>
        <begin position="243"/>
        <end position="259"/>
    </location>
</feature>
<proteinExistence type="predicted"/>
<dbReference type="RefSeq" id="WP_143052915.1">
    <property type="nucleotide sequence ID" value="NZ_FOGZ01000038.1"/>
</dbReference>
<keyword evidence="2" id="KW-1133">Transmembrane helix</keyword>
<keyword evidence="2" id="KW-0472">Membrane</keyword>
<evidence type="ECO:0000313" key="3">
    <source>
        <dbReference type="EMBL" id="SES04117.1"/>
    </source>
</evidence>
<keyword evidence="4" id="KW-1185">Reference proteome</keyword>
<feature type="transmembrane region" description="Helical" evidence="2">
    <location>
        <begin position="91"/>
        <end position="109"/>
    </location>
</feature>
<sequence length="259" mass="27942">MGMTGLIWLAIVAGWLAYLVPRLALHKGAGMVSGTEAADALGASMHVIRRSRKSYSEQVDPQLQVSTPLQREAVFFQVRRASRIAARRRRVGLIGSFLVALAGVLVAVFTDAPWWCAVVGFALLAGFVVLSRISVRTVDAMLDARLAAAYEDWGEATVRVGGLRYDQMGAEVQASIDLDTPVAPGAASLWEPLAVTPPTYVSKPLVPRSVRTIDLSAPQPPSADRQLPVVARRLESQPGEQDAPDRRDEPVELPRAVGE</sequence>
<feature type="transmembrane region" description="Helical" evidence="2">
    <location>
        <begin position="6"/>
        <end position="25"/>
    </location>
</feature>
<dbReference type="Proteomes" id="UP000198815">
    <property type="component" value="Unassembled WGS sequence"/>
</dbReference>
<feature type="transmembrane region" description="Helical" evidence="2">
    <location>
        <begin position="115"/>
        <end position="135"/>
    </location>
</feature>
<gene>
    <name evidence="3" type="ORF">SAMN05443377_13810</name>
</gene>
<dbReference type="EMBL" id="FOGZ01000038">
    <property type="protein sequence ID" value="SES04117.1"/>
    <property type="molecule type" value="Genomic_DNA"/>
</dbReference>
<accession>A0A1H9U4M3</accession>
<name>A0A1H9U4M3_9ACTN</name>
<dbReference type="STRING" id="64702.SAMN05443377_13810"/>
<protein>
    <submittedName>
        <fullName evidence="3">Uncharacterized protein</fullName>
    </submittedName>
</protein>
<keyword evidence="2" id="KW-0812">Transmembrane</keyword>
<evidence type="ECO:0000256" key="2">
    <source>
        <dbReference type="SAM" id="Phobius"/>
    </source>
</evidence>
<reference evidence="4" key="1">
    <citation type="submission" date="2016-10" db="EMBL/GenBank/DDBJ databases">
        <authorList>
            <person name="Varghese N."/>
            <person name="Submissions S."/>
        </authorList>
    </citation>
    <scope>NUCLEOTIDE SEQUENCE [LARGE SCALE GENOMIC DNA]</scope>
    <source>
        <strain evidence="4">DSM 16859</strain>
    </source>
</reference>
<dbReference type="AlphaFoldDB" id="A0A1H9U4M3"/>
<feature type="region of interest" description="Disordered" evidence="1">
    <location>
        <begin position="233"/>
        <end position="259"/>
    </location>
</feature>
<evidence type="ECO:0000313" key="4">
    <source>
        <dbReference type="Proteomes" id="UP000198815"/>
    </source>
</evidence>
<dbReference type="OrthoDB" id="3218604at2"/>
<evidence type="ECO:0000256" key="1">
    <source>
        <dbReference type="SAM" id="MobiDB-lite"/>
    </source>
</evidence>
<organism evidence="3 4">
    <name type="scientific">Propionibacterium cyclohexanicum</name>
    <dbReference type="NCBI Taxonomy" id="64702"/>
    <lineage>
        <taxon>Bacteria</taxon>
        <taxon>Bacillati</taxon>
        <taxon>Actinomycetota</taxon>
        <taxon>Actinomycetes</taxon>
        <taxon>Propionibacteriales</taxon>
        <taxon>Propionibacteriaceae</taxon>
        <taxon>Propionibacterium</taxon>
    </lineage>
</organism>